<comment type="similarity">
    <text evidence="2">Belongs to the glycosyl hydrolase 88 family.</text>
</comment>
<evidence type="ECO:0000313" key="6">
    <source>
        <dbReference type="Proteomes" id="UP001198242"/>
    </source>
</evidence>
<dbReference type="SUPFAM" id="SSF48208">
    <property type="entry name" value="Six-hairpin glycosidases"/>
    <property type="match status" value="1"/>
</dbReference>
<dbReference type="Gene3D" id="1.50.10.10">
    <property type="match status" value="1"/>
</dbReference>
<evidence type="ECO:0000313" key="5">
    <source>
        <dbReference type="EMBL" id="MCC2210897.1"/>
    </source>
</evidence>
<dbReference type="RefSeq" id="WP_308456579.1">
    <property type="nucleotide sequence ID" value="NZ_JBBNHX010000066.1"/>
</dbReference>
<feature type="binding site" evidence="4">
    <location>
        <position position="222"/>
    </location>
    <ligand>
        <name>substrate</name>
    </ligand>
</feature>
<reference evidence="5 6" key="1">
    <citation type="submission" date="2021-10" db="EMBL/GenBank/DDBJ databases">
        <title>Anaerobic single-cell dispensing facilitates the cultivation of human gut bacteria.</title>
        <authorList>
            <person name="Afrizal A."/>
        </authorList>
    </citation>
    <scope>NUCLEOTIDE SEQUENCE [LARGE SCALE GENOMIC DNA]</scope>
    <source>
        <strain evidence="5 6">CLA-AA-H232</strain>
    </source>
</reference>
<feature type="binding site" evidence="4">
    <location>
        <position position="164"/>
    </location>
    <ligand>
        <name>substrate</name>
    </ligand>
</feature>
<comment type="caution">
    <text evidence="5">The sequence shown here is derived from an EMBL/GenBank/DDBJ whole genome shotgun (WGS) entry which is preliminary data.</text>
</comment>
<dbReference type="PANTHER" id="PTHR36845:SF1">
    <property type="entry name" value="HYDROLASE, PUTATIVE (AFU_ORTHOLOGUE AFUA_7G05090)-RELATED"/>
    <property type="match status" value="1"/>
</dbReference>
<dbReference type="InterPro" id="IPR012341">
    <property type="entry name" value="6hp_glycosidase-like_sf"/>
</dbReference>
<sequence>MITMEELQGYPVADDKEIRDAHNKAVSLIEHNVDEFFDCFPGANSENNFYRQTENTDWTEGFWTGELWLAYESNKDDKLKEAALCQVDNFLYRIEHHINTDHHDMGFLYSPSCVAAYKLTGSEVGKRAALLAADNLMKRFHEKGQFFQAWGKIGDKDNYRLIIDCLMNMPLLFWASKVTGDKKYEEKAQAHIKTAMENIVRDDNSTYHTYFFDMETGKPTKGVTCQGNRDGSAWARGQAWGIYGSAVAYSKTGNKEYLDIFKRVTKYFMEHLPKDLVPYWDFDFDTGSDEPRDSSSGVIAVCGMLEMAKYLDKDEAEYYTQTAKRLLKAIIDNCAVKDSKESNGLLLHGTYAKKTPHNTCNNGGVDECNTWGDYFYMEALTRLTSDWDPYWF</sequence>
<accession>A0AAE3DZ75</accession>
<dbReference type="InterPro" id="IPR008928">
    <property type="entry name" value="6-hairpin_glycosidase_sf"/>
</dbReference>
<dbReference type="PANTHER" id="PTHR36845">
    <property type="entry name" value="HYDROLASE, PUTATIVE (AFU_ORTHOLOGUE AFUA_7G05090)-RELATED"/>
    <property type="match status" value="1"/>
</dbReference>
<dbReference type="GO" id="GO:0000272">
    <property type="term" value="P:polysaccharide catabolic process"/>
    <property type="evidence" value="ECO:0007669"/>
    <property type="project" value="TreeGrafter"/>
</dbReference>
<dbReference type="InterPro" id="IPR010905">
    <property type="entry name" value="Glyco_hydro_88"/>
</dbReference>
<evidence type="ECO:0000256" key="2">
    <source>
        <dbReference type="ARBA" id="ARBA00038358"/>
    </source>
</evidence>
<feature type="binding site" evidence="4">
    <location>
        <position position="236"/>
    </location>
    <ligand>
        <name>substrate</name>
    </ligand>
</feature>
<keyword evidence="6" id="KW-1185">Reference proteome</keyword>
<evidence type="ECO:0000256" key="1">
    <source>
        <dbReference type="ARBA" id="ARBA00022801"/>
    </source>
</evidence>
<feature type="binding site" evidence="4">
    <location>
        <position position="224"/>
    </location>
    <ligand>
        <name>substrate</name>
    </ligand>
</feature>
<keyword evidence="1 5" id="KW-0378">Hydrolase</keyword>
<evidence type="ECO:0000256" key="3">
    <source>
        <dbReference type="PIRSR" id="PIRSR610905-1"/>
    </source>
</evidence>
<proteinExistence type="inferred from homology"/>
<feature type="active site" description="Proton donor" evidence="3">
    <location>
        <position position="164"/>
    </location>
</feature>
<dbReference type="GO" id="GO:0052757">
    <property type="term" value="F:chondroitin hydrolase activity"/>
    <property type="evidence" value="ECO:0007669"/>
    <property type="project" value="TreeGrafter"/>
</dbReference>
<dbReference type="EMBL" id="JAJEQM010000011">
    <property type="protein sequence ID" value="MCC2210897.1"/>
    <property type="molecule type" value="Genomic_DNA"/>
</dbReference>
<feature type="binding site" evidence="4">
    <location>
        <position position="104"/>
    </location>
    <ligand>
        <name>substrate</name>
    </ligand>
</feature>
<protein>
    <submittedName>
        <fullName evidence="5">Glycoside hydrolase family 88 protein</fullName>
    </submittedName>
</protein>
<gene>
    <name evidence="5" type="ORF">LKE05_08880</name>
</gene>
<organism evidence="5 6">
    <name type="scientific">Hominilimicola fabiformis</name>
    <dbReference type="NCBI Taxonomy" id="2885356"/>
    <lineage>
        <taxon>Bacteria</taxon>
        <taxon>Bacillati</taxon>
        <taxon>Bacillota</taxon>
        <taxon>Clostridia</taxon>
        <taxon>Eubacteriales</taxon>
        <taxon>Oscillospiraceae</taxon>
        <taxon>Hominilimicola</taxon>
    </lineage>
</organism>
<name>A0AAE3DZ75_9FIRM</name>
<dbReference type="InterPro" id="IPR052369">
    <property type="entry name" value="UG_Glycosaminoglycan_Hydrolase"/>
</dbReference>
<dbReference type="Pfam" id="PF07470">
    <property type="entry name" value="Glyco_hydro_88"/>
    <property type="match status" value="1"/>
</dbReference>
<feature type="active site" description="Nucleophile" evidence="3">
    <location>
        <position position="104"/>
    </location>
</feature>
<evidence type="ECO:0000256" key="4">
    <source>
        <dbReference type="PIRSR" id="PIRSR610905-2"/>
    </source>
</evidence>
<dbReference type="Proteomes" id="UP001198242">
    <property type="component" value="Unassembled WGS sequence"/>
</dbReference>
<feature type="binding site" evidence="4">
    <location>
        <position position="240"/>
    </location>
    <ligand>
        <name>substrate</name>
    </ligand>
</feature>
<dbReference type="AlphaFoldDB" id="A0AAE3DZ75"/>